<keyword evidence="2" id="KW-1003">Cell membrane</keyword>
<dbReference type="OrthoDB" id="9809785at2"/>
<feature type="transmembrane region" description="Helical" evidence="6">
    <location>
        <begin position="122"/>
        <end position="143"/>
    </location>
</feature>
<keyword evidence="4 6" id="KW-1133">Transmembrane helix</keyword>
<feature type="transmembrane region" description="Helical" evidence="6">
    <location>
        <begin position="281"/>
        <end position="298"/>
    </location>
</feature>
<dbReference type="CDD" id="cd06580">
    <property type="entry name" value="TM_PBP1_transp_TpRbsC_like"/>
    <property type="match status" value="1"/>
</dbReference>
<keyword evidence="8" id="KW-1185">Reference proteome</keyword>
<feature type="transmembrane region" description="Helical" evidence="6">
    <location>
        <begin position="334"/>
        <end position="354"/>
    </location>
</feature>
<name>A0A0F3IX73_9PROT</name>
<feature type="transmembrane region" description="Helical" evidence="6">
    <location>
        <begin position="205"/>
        <end position="223"/>
    </location>
</feature>
<dbReference type="PANTHER" id="PTHR47089">
    <property type="entry name" value="ABC TRANSPORTER, PERMEASE PROTEIN"/>
    <property type="match status" value="1"/>
</dbReference>
<protein>
    <submittedName>
        <fullName evidence="7">ABC transporter permease</fullName>
    </submittedName>
</protein>
<keyword evidence="5 6" id="KW-0472">Membrane</keyword>
<evidence type="ECO:0000256" key="3">
    <source>
        <dbReference type="ARBA" id="ARBA00022692"/>
    </source>
</evidence>
<sequence length="367" mass="38334">MFTHRQETPMAVRLDHWRTRSEYVVMPLGALLVSALLFSLFLWALGKSPADFFALIWRGGFGTWFSIQNALLRAAPLILTALCVALPARLGLVIIGGEGALVIGGLACAIVALPVAGVWPGWAVIVLMALVAALAGGVWIGIIGALRAFRGVNETIAGLLMAYIAIAILNFSVEGPFRDPASQNKPSTFPLPPEAMVGPIPGLEVHWGLVVGALLCVGFYVLIDHTTVGFAARVTGGNMRAAKAQGLPVGKLIIGFSMLAGAAAGLAGFFEVAAIHGRANASLAAGYGFTGILVAFLARHNPVAILPVALLFGGIAASGGLIQRRMGLPDATVLLMQGVIFVTLLASETLYGRLPFFRPTGHRSAAR</sequence>
<feature type="transmembrane region" description="Helical" evidence="6">
    <location>
        <begin position="23"/>
        <end position="45"/>
    </location>
</feature>
<feature type="transmembrane region" description="Helical" evidence="6">
    <location>
        <begin position="155"/>
        <end position="173"/>
    </location>
</feature>
<evidence type="ECO:0000256" key="5">
    <source>
        <dbReference type="ARBA" id="ARBA00023136"/>
    </source>
</evidence>
<comment type="caution">
    <text evidence="7">The sequence shown here is derived from an EMBL/GenBank/DDBJ whole genome shotgun (WGS) entry which is preliminary data.</text>
</comment>
<proteinExistence type="predicted"/>
<evidence type="ECO:0000256" key="6">
    <source>
        <dbReference type="SAM" id="Phobius"/>
    </source>
</evidence>
<keyword evidence="3 6" id="KW-0812">Transmembrane</keyword>
<gene>
    <name evidence="7" type="ORF">VZ95_00380</name>
</gene>
<dbReference type="Pfam" id="PF02653">
    <property type="entry name" value="BPD_transp_2"/>
    <property type="match status" value="1"/>
</dbReference>
<dbReference type="GO" id="GO:0005886">
    <property type="term" value="C:plasma membrane"/>
    <property type="evidence" value="ECO:0007669"/>
    <property type="project" value="UniProtKB-SubCell"/>
</dbReference>
<comment type="subcellular location">
    <subcellularLocation>
        <location evidence="1">Cell membrane</location>
        <topology evidence="1">Multi-pass membrane protein</topology>
    </subcellularLocation>
</comment>
<feature type="transmembrane region" description="Helical" evidence="6">
    <location>
        <begin position="303"/>
        <end position="322"/>
    </location>
</feature>
<evidence type="ECO:0000256" key="2">
    <source>
        <dbReference type="ARBA" id="ARBA00022475"/>
    </source>
</evidence>
<feature type="transmembrane region" description="Helical" evidence="6">
    <location>
        <begin position="92"/>
        <end position="116"/>
    </location>
</feature>
<dbReference type="EMBL" id="LAJY01000006">
    <property type="protein sequence ID" value="KJV11133.1"/>
    <property type="molecule type" value="Genomic_DNA"/>
</dbReference>
<dbReference type="GO" id="GO:0022857">
    <property type="term" value="F:transmembrane transporter activity"/>
    <property type="evidence" value="ECO:0007669"/>
    <property type="project" value="InterPro"/>
</dbReference>
<dbReference type="PANTHER" id="PTHR47089:SF1">
    <property type="entry name" value="GUANOSINE ABC TRANSPORTER PERMEASE PROTEIN NUPP"/>
    <property type="match status" value="1"/>
</dbReference>
<organism evidence="7 8">
    <name type="scientific">Elstera litoralis</name>
    <dbReference type="NCBI Taxonomy" id="552518"/>
    <lineage>
        <taxon>Bacteria</taxon>
        <taxon>Pseudomonadati</taxon>
        <taxon>Pseudomonadota</taxon>
        <taxon>Alphaproteobacteria</taxon>
        <taxon>Rhodospirillales</taxon>
        <taxon>Rhodospirillaceae</taxon>
        <taxon>Elstera</taxon>
    </lineage>
</organism>
<accession>A0A0F3IX73</accession>
<evidence type="ECO:0000313" key="7">
    <source>
        <dbReference type="EMBL" id="KJV11133.1"/>
    </source>
</evidence>
<dbReference type="AlphaFoldDB" id="A0A0F3IX73"/>
<evidence type="ECO:0000256" key="4">
    <source>
        <dbReference type="ARBA" id="ARBA00022989"/>
    </source>
</evidence>
<evidence type="ECO:0000313" key="8">
    <source>
        <dbReference type="Proteomes" id="UP000033774"/>
    </source>
</evidence>
<feature type="transmembrane region" description="Helical" evidence="6">
    <location>
        <begin position="252"/>
        <end position="275"/>
    </location>
</feature>
<dbReference type="PATRIC" id="fig|552518.3.peg.3704"/>
<dbReference type="Proteomes" id="UP000033774">
    <property type="component" value="Unassembled WGS sequence"/>
</dbReference>
<reference evidence="7 8" key="1">
    <citation type="submission" date="2015-03" db="EMBL/GenBank/DDBJ databases">
        <title>Draft genome sequence of Elstera litoralis.</title>
        <authorList>
            <person name="Rahalkar M.C."/>
            <person name="Dhakephalkar P.K."/>
            <person name="Pore S.D."/>
            <person name="Arora P."/>
            <person name="Kapse N.G."/>
            <person name="Pandit P.S."/>
        </authorList>
    </citation>
    <scope>NUCLEOTIDE SEQUENCE [LARGE SCALE GENOMIC DNA]</scope>
    <source>
        <strain evidence="7 8">Dia-1</strain>
    </source>
</reference>
<feature type="transmembrane region" description="Helical" evidence="6">
    <location>
        <begin position="65"/>
        <end position="85"/>
    </location>
</feature>
<evidence type="ECO:0000256" key="1">
    <source>
        <dbReference type="ARBA" id="ARBA00004651"/>
    </source>
</evidence>
<dbReference type="InterPro" id="IPR001851">
    <property type="entry name" value="ABC_transp_permease"/>
</dbReference>